<dbReference type="Gene3D" id="3.40.50.300">
    <property type="entry name" value="P-loop containing nucleotide triphosphate hydrolases"/>
    <property type="match status" value="1"/>
</dbReference>
<evidence type="ECO:0000313" key="7">
    <source>
        <dbReference type="EMBL" id="QGM48241.1"/>
    </source>
</evidence>
<evidence type="ECO:0000256" key="3">
    <source>
        <dbReference type="ARBA" id="ARBA00022806"/>
    </source>
</evidence>
<keyword evidence="7" id="KW-0614">Plasmid</keyword>
<protein>
    <submittedName>
        <fullName evidence="7">DEAD/DEAH box helicase</fullName>
    </submittedName>
</protein>
<dbReference type="InterPro" id="IPR057342">
    <property type="entry name" value="DEXDc_RapA"/>
</dbReference>
<dbReference type="InterPro" id="IPR049730">
    <property type="entry name" value="SNF2/RAD54-like_C"/>
</dbReference>
<dbReference type="InterPro" id="IPR014001">
    <property type="entry name" value="Helicase_ATP-bd"/>
</dbReference>
<dbReference type="InterPro" id="IPR038718">
    <property type="entry name" value="SNF2-like_sf"/>
</dbReference>
<dbReference type="CDD" id="cd18793">
    <property type="entry name" value="SF2_C_SNF"/>
    <property type="match status" value="1"/>
</dbReference>
<feature type="domain" description="Helicase C-terminal" evidence="6">
    <location>
        <begin position="686"/>
        <end position="851"/>
    </location>
</feature>
<dbReference type="InterPro" id="IPR049952">
    <property type="entry name" value="PhospholipD-like_anti-phage"/>
</dbReference>
<dbReference type="PANTHER" id="PTHR45766:SF6">
    <property type="entry name" value="SWI_SNF-RELATED MATRIX-ASSOCIATED ACTIN-DEPENDENT REGULATOR OF CHROMATIN SUBFAMILY A-LIKE PROTEIN 1"/>
    <property type="match status" value="1"/>
</dbReference>
<dbReference type="Proteomes" id="UP000309061">
    <property type="component" value="Plasmid unnamed1"/>
</dbReference>
<dbReference type="RefSeq" id="WP_136498124.1">
    <property type="nucleotide sequence ID" value="NZ_CP046053.1"/>
</dbReference>
<dbReference type="SUPFAM" id="SSF52540">
    <property type="entry name" value="P-loop containing nucleoside triphosphate hydrolases"/>
    <property type="match status" value="2"/>
</dbReference>
<keyword evidence="2" id="KW-0378">Hydrolase</keyword>
<geneLocation type="plasmid" evidence="7">
    <name>unnamed1</name>
</geneLocation>
<dbReference type="CDD" id="cd18011">
    <property type="entry name" value="DEXDc_RapA"/>
    <property type="match status" value="1"/>
</dbReference>
<dbReference type="InterPro" id="IPR001650">
    <property type="entry name" value="Helicase_C-like"/>
</dbReference>
<dbReference type="EMBL" id="CP046053">
    <property type="protein sequence ID" value="QGM48241.1"/>
    <property type="molecule type" value="Genomic_DNA"/>
</dbReference>
<dbReference type="PANTHER" id="PTHR45766">
    <property type="entry name" value="DNA ANNEALING HELICASE AND ENDONUCLEASE ZRANB3 FAMILY MEMBER"/>
    <property type="match status" value="1"/>
</dbReference>
<dbReference type="SMART" id="SM00490">
    <property type="entry name" value="HELICc"/>
    <property type="match status" value="1"/>
</dbReference>
<dbReference type="Pfam" id="PF00176">
    <property type="entry name" value="SNF2-rel_dom"/>
    <property type="match status" value="1"/>
</dbReference>
<reference evidence="7 8" key="1">
    <citation type="submission" date="2019-11" db="EMBL/GenBank/DDBJ databases">
        <title>The genome sequence of Methylocystis heyeri.</title>
        <authorList>
            <person name="Oshkin I.Y."/>
            <person name="Miroshnikov K."/>
            <person name="Dedysh S.N."/>
        </authorList>
    </citation>
    <scope>NUCLEOTIDE SEQUENCE [LARGE SCALE GENOMIC DNA]</scope>
    <source>
        <strain evidence="7 8">H2</strain>
        <plasmid evidence="7 8">unnamed1</plasmid>
    </source>
</reference>
<dbReference type="Gene3D" id="3.40.50.10810">
    <property type="entry name" value="Tandem AAA-ATPase domain"/>
    <property type="match status" value="1"/>
</dbReference>
<evidence type="ECO:0000256" key="2">
    <source>
        <dbReference type="ARBA" id="ARBA00022801"/>
    </source>
</evidence>
<dbReference type="CDD" id="cd09179">
    <property type="entry name" value="PLDc_N_DEXD_a"/>
    <property type="match status" value="1"/>
</dbReference>
<evidence type="ECO:0000259" key="5">
    <source>
        <dbReference type="PROSITE" id="PS51192"/>
    </source>
</evidence>
<dbReference type="InterPro" id="IPR027417">
    <property type="entry name" value="P-loop_NTPase"/>
</dbReference>
<dbReference type="SUPFAM" id="SSF56024">
    <property type="entry name" value="Phospholipase D/nuclease"/>
    <property type="match status" value="1"/>
</dbReference>
<dbReference type="InterPro" id="IPR025202">
    <property type="entry name" value="PLD-like_dom"/>
</dbReference>
<keyword evidence="8" id="KW-1185">Reference proteome</keyword>
<dbReference type="GO" id="GO:0016787">
    <property type="term" value="F:hydrolase activity"/>
    <property type="evidence" value="ECO:0007669"/>
    <property type="project" value="UniProtKB-KW"/>
</dbReference>
<dbReference type="Pfam" id="PF00271">
    <property type="entry name" value="Helicase_C"/>
    <property type="match status" value="1"/>
</dbReference>
<accession>A0A6B8KLX7</accession>
<gene>
    <name evidence="7" type="ORF">H2LOC_020860</name>
</gene>
<dbReference type="Gene3D" id="3.30.870.10">
    <property type="entry name" value="Endonuclease Chain A"/>
    <property type="match status" value="1"/>
</dbReference>
<keyword evidence="4" id="KW-0067">ATP-binding</keyword>
<evidence type="ECO:0000259" key="6">
    <source>
        <dbReference type="PROSITE" id="PS51194"/>
    </source>
</evidence>
<dbReference type="OrthoDB" id="9814088at2"/>
<dbReference type="PROSITE" id="PS51194">
    <property type="entry name" value="HELICASE_CTER"/>
    <property type="match status" value="1"/>
</dbReference>
<proteinExistence type="predicted"/>
<dbReference type="NCBIfam" id="NF042964">
    <property type="entry name" value="phospholipD_antiphage"/>
    <property type="match status" value="1"/>
</dbReference>
<keyword evidence="1" id="KW-0547">Nucleotide-binding</keyword>
<evidence type="ECO:0000256" key="4">
    <source>
        <dbReference type="ARBA" id="ARBA00022840"/>
    </source>
</evidence>
<organism evidence="7 8">
    <name type="scientific">Methylocystis heyeri</name>
    <dbReference type="NCBI Taxonomy" id="391905"/>
    <lineage>
        <taxon>Bacteria</taxon>
        <taxon>Pseudomonadati</taxon>
        <taxon>Pseudomonadota</taxon>
        <taxon>Alphaproteobacteria</taxon>
        <taxon>Hyphomicrobiales</taxon>
        <taxon>Methylocystaceae</taxon>
        <taxon>Methylocystis</taxon>
    </lineage>
</organism>
<evidence type="ECO:0000256" key="1">
    <source>
        <dbReference type="ARBA" id="ARBA00022741"/>
    </source>
</evidence>
<evidence type="ECO:0000313" key="8">
    <source>
        <dbReference type="Proteomes" id="UP000309061"/>
    </source>
</evidence>
<sequence length="922" mass="104050">MDAKAGGNRVTEIVGGGRLDRFSSRQGRLSHVYLKDRLQGASEYNRIAGYFRSSIFDLVNEEIESIGKVRVICNADLDPQDINAAKQAREQLLKERWNEVDDSVESFLRRPRYQRLYEILRKGNVEIRVVSRADAPFLHGKAGVIRRPDGSSTAFMGSLNETREGWSENYELVWEDSSADGVAWVEDEFEHLWALGKPLPDAIIDEIGRSAHRVEVQLEELEAQDVAPAALVESNLYRGGEQLMPWQRAFVGLFLHHRAVYKKVRLLLADEVGVGKTLSLAGSALVSALMGDGPVLILCPATLTTQWQMELKDKLNIPSAVWLSSQKAWQLDPDELPLPSVGAEGITKCPRQIAIVSTGLIVHMTEERKLLKSKKFGLLILDEAHRARGAKSKSADERKANNLLQFMMDAAARAEHVLLGTATPIQTDVADLWDLMKVLSQGVDFVLGDAWSQWRDLEKAIPMITGEVDVTGDREAWEWFRNPMPPAKEADVIFGHVRNAIGLADDKFITDLPYGQIPDDDDFVRPQFEDDVLSRSNGLTFFQRNNPIVRHVVLRRRATLEDAGLIPKIPVDIHPRQDSAPPMFDGLGLRTSVTFDVAYEAAEKFTKAFGKRQKAAGFLKGLLRQRICSSVASGLATAKKLLEGRPIDDEEFQLNLGDEKLDIVGEERLHLQTIIDSLERDSSDPKLDAVLFYLLDRRWLEMGCIVFSQYYDTVHWIGERLTARLPGETVAVYAGAGKSALFINGERKSVEREMIKRAVKEKTIRLVVATDAACEGLNLQTLGTLIDVDLPWNPSRLEQRIGRIKRFGQRREKVDMANLVYHGTIDEKVYETLSARMQDRYNIFGTLPDVIEDDWIEDIETLAERLREFTTKKKQANAFDLRYAAGVTEDEHRWELCERVLARTDVTKRLSRGWGERDRDVA</sequence>
<dbReference type="GO" id="GO:0005524">
    <property type="term" value="F:ATP binding"/>
    <property type="evidence" value="ECO:0007669"/>
    <property type="project" value="UniProtKB-KW"/>
</dbReference>
<name>A0A6B8KLX7_9HYPH</name>
<dbReference type="Pfam" id="PF13091">
    <property type="entry name" value="PLDc_2"/>
    <property type="match status" value="1"/>
</dbReference>
<keyword evidence="3 7" id="KW-0347">Helicase</keyword>
<dbReference type="AlphaFoldDB" id="A0A6B8KLX7"/>
<dbReference type="InterPro" id="IPR000330">
    <property type="entry name" value="SNF2_N"/>
</dbReference>
<dbReference type="PROSITE" id="PS51192">
    <property type="entry name" value="HELICASE_ATP_BIND_1"/>
    <property type="match status" value="1"/>
</dbReference>
<dbReference type="GO" id="GO:0004386">
    <property type="term" value="F:helicase activity"/>
    <property type="evidence" value="ECO:0007669"/>
    <property type="project" value="UniProtKB-KW"/>
</dbReference>
<dbReference type="KEGG" id="mhey:H2LOC_020860"/>
<feature type="domain" description="Helicase ATP-binding" evidence="5">
    <location>
        <begin position="257"/>
        <end position="442"/>
    </location>
</feature>
<dbReference type="SMART" id="SM00487">
    <property type="entry name" value="DEXDc"/>
    <property type="match status" value="1"/>
</dbReference>